<dbReference type="InterPro" id="IPR041535">
    <property type="entry name" value="VbhA"/>
</dbReference>
<dbReference type="CDD" id="cd11586">
    <property type="entry name" value="VbhA_like"/>
    <property type="match status" value="1"/>
</dbReference>
<evidence type="ECO:0000313" key="3">
    <source>
        <dbReference type="EMBL" id="MTS52916.1"/>
    </source>
</evidence>
<gene>
    <name evidence="3" type="ORF">GMD52_15435</name>
    <name evidence="2" type="ORF">TQ39_18490</name>
</gene>
<reference evidence="2" key="1">
    <citation type="submission" date="2015-02" db="EMBL/GenBank/DDBJ databases">
        <title>A novel member of the family Ruminococcaceae isolated from human feces.</title>
        <authorList>
            <person name="Shkoporov A.N."/>
            <person name="Chaplin A.V."/>
            <person name="Motuzova O.V."/>
            <person name="Kafarskaia L.I."/>
            <person name="Khokhlova E.V."/>
            <person name="Efimov B.A."/>
        </authorList>
    </citation>
    <scope>NUCLEOTIDE SEQUENCE [LARGE SCALE GENOMIC DNA]</scope>
    <source>
        <strain evidence="2">585-1</strain>
    </source>
</reference>
<keyword evidence="4" id="KW-1185">Reference proteome</keyword>
<dbReference type="EMBL" id="JXXK01000047">
    <property type="protein sequence ID" value="KJF38376.1"/>
    <property type="molecule type" value="Genomic_DNA"/>
</dbReference>
<dbReference type="Proteomes" id="UP000032483">
    <property type="component" value="Unassembled WGS sequence"/>
</dbReference>
<dbReference type="Pfam" id="PF18495">
    <property type="entry name" value="VbhA"/>
    <property type="match status" value="1"/>
</dbReference>
<evidence type="ECO:0000313" key="4">
    <source>
        <dbReference type="Proteomes" id="UP000032483"/>
    </source>
</evidence>
<proteinExistence type="predicted"/>
<evidence type="ECO:0000259" key="1">
    <source>
        <dbReference type="Pfam" id="PF18495"/>
    </source>
</evidence>
<dbReference type="InterPro" id="IPR033788">
    <property type="entry name" value="VbhA-like"/>
</dbReference>
<dbReference type="EMBL" id="WMZR01000027">
    <property type="protein sequence ID" value="MTS52916.1"/>
    <property type="molecule type" value="Genomic_DNA"/>
</dbReference>
<dbReference type="AlphaFoldDB" id="A0A0D8IVR3"/>
<evidence type="ECO:0000313" key="5">
    <source>
        <dbReference type="Proteomes" id="UP000449193"/>
    </source>
</evidence>
<dbReference type="RefSeq" id="WP_050006622.1">
    <property type="nucleotide sequence ID" value="NZ_JAFHCJ010000038.1"/>
</dbReference>
<name>A0A0D8IVR3_9FIRM</name>
<dbReference type="GeneID" id="42858525"/>
<organism evidence="2 4">
    <name type="scientific">Ruthenibacterium lactatiformans</name>
    <dbReference type="NCBI Taxonomy" id="1550024"/>
    <lineage>
        <taxon>Bacteria</taxon>
        <taxon>Bacillati</taxon>
        <taxon>Bacillota</taxon>
        <taxon>Clostridia</taxon>
        <taxon>Eubacteriales</taxon>
        <taxon>Oscillospiraceae</taxon>
        <taxon>Ruthenibacterium</taxon>
    </lineage>
</organism>
<dbReference type="Gene3D" id="1.10.8.1050">
    <property type="entry name" value="Antitoxin VbhA-like"/>
    <property type="match status" value="1"/>
</dbReference>
<comment type="caution">
    <text evidence="2">The sequence shown here is derived from an EMBL/GenBank/DDBJ whole genome shotgun (WGS) entry which is preliminary data.</text>
</comment>
<evidence type="ECO:0000313" key="2">
    <source>
        <dbReference type="EMBL" id="KJF38376.1"/>
    </source>
</evidence>
<dbReference type="Proteomes" id="UP000449193">
    <property type="component" value="Unassembled WGS sequence"/>
</dbReference>
<dbReference type="InterPro" id="IPR043038">
    <property type="entry name" value="VbhA_sf"/>
</dbReference>
<feature type="domain" description="Antitoxin VbhA" evidence="1">
    <location>
        <begin position="7"/>
        <end position="50"/>
    </location>
</feature>
<sequence length="60" mass="6858">MERIQKRKNAVAFAYAINSIEGVPPSPIARRLSDQWQQEEISSTEMVRALVEHYSALGRK</sequence>
<protein>
    <recommendedName>
        <fullName evidence="1">Antitoxin VbhA domain-containing protein</fullName>
    </recommendedName>
</protein>
<accession>A0A0D8IVR3</accession>
<reference evidence="3 5" key="2">
    <citation type="journal article" date="2019" name="Nat. Med.">
        <title>A library of human gut bacterial isolates paired with longitudinal multiomics data enables mechanistic microbiome research.</title>
        <authorList>
            <person name="Poyet M."/>
            <person name="Groussin M."/>
            <person name="Gibbons S.M."/>
            <person name="Avila-Pacheco J."/>
            <person name="Jiang X."/>
            <person name="Kearney S.M."/>
            <person name="Perrotta A.R."/>
            <person name="Berdy B."/>
            <person name="Zhao S."/>
            <person name="Lieberman T.D."/>
            <person name="Swanson P.K."/>
            <person name="Smith M."/>
            <person name="Roesemann S."/>
            <person name="Alexander J.E."/>
            <person name="Rich S.A."/>
            <person name="Livny J."/>
            <person name="Vlamakis H."/>
            <person name="Clish C."/>
            <person name="Bullock K."/>
            <person name="Deik A."/>
            <person name="Scott J."/>
            <person name="Pierce K.A."/>
            <person name="Xavier R.J."/>
            <person name="Alm E.J."/>
        </authorList>
    </citation>
    <scope>NUCLEOTIDE SEQUENCE [LARGE SCALE GENOMIC DNA]</scope>
    <source>
        <strain evidence="3 5">BIOML-A7</strain>
    </source>
</reference>